<dbReference type="InterPro" id="IPR027268">
    <property type="entry name" value="Peptidase_M4/M1_CTD_sf"/>
</dbReference>
<evidence type="ECO:0008006" key="3">
    <source>
        <dbReference type="Google" id="ProtNLM"/>
    </source>
</evidence>
<gene>
    <name evidence="2" type="ORF">ENN51_02105</name>
</gene>
<proteinExistence type="predicted"/>
<dbReference type="EMBL" id="DSBX01000078">
    <property type="protein sequence ID" value="HDQ99068.1"/>
    <property type="molecule type" value="Genomic_DNA"/>
</dbReference>
<evidence type="ECO:0000313" key="2">
    <source>
        <dbReference type="EMBL" id="HDQ99068.1"/>
    </source>
</evidence>
<dbReference type="AlphaFoldDB" id="A0A7V0XEI8"/>
<organism evidence="2">
    <name type="scientific">candidate division WOR-3 bacterium</name>
    <dbReference type="NCBI Taxonomy" id="2052148"/>
    <lineage>
        <taxon>Bacteria</taxon>
        <taxon>Bacteria division WOR-3</taxon>
    </lineage>
</organism>
<sequence>MSVPSLALALLLVAAPGGFSVRYRLDCALEEPHTVTGRQSVFIRNETGLPLPELRFQLHPRAFRNRHTPLARDLAALKSFDLAWADESELGDLTITRLEVDGLAPAETLFDESGLCVRLRVPFRDGDSLLVEFEFVTRLPRFFVAGIGRRGRFYLLNHWHPQLAAWRGDWHADGVQPAGFAPAQVADYDVTITLPADLAVAATGRVLEDGAGSGFRRHRFRADRVAGFALVAAPDLVTSHAAGAGSSSPGHPVTRSPGHVPLDITVHVRDRNRALWHGLERRAADIVEAFRGWYGPPPVEQIAVVDAVGIIPADVTAPGLVLLSQAPVPFTRLAERSLARGLAHQWFAGAGAPDPPGSSWLVSGAAVFSQVRYLESRYGPSNLLDLPWPGPLAGLGDEWYNRLLYYLAASNDALGSLAEPRFDYTTNPLSYADSRPAQAGGFFLMLERRIGPETFNRALRAWLGRADRRTAPDTAFIAACSEAAGEDHTSLFDRWLPATGPCDYALVGVRSDGAEHRADIRRVGAITMPVELEFTFSDGARLRREWTLAAGEGTVEVIHPARLRSVTLDPDRKLFELDRWNNRRPRRVTVHPLFALPDFDAYQLFYGPYAWYDDYHGFQLGGWVQGRQFFEAGPLRGRHSWTASLARTSRRADWQPSVSYGTPLPFLNENLRFFGAARYSPRTATVEAILEQGLSPVLRRDGATVQLSWLLNDLRDPVARDPRAWQVARTSELKLRFLHTAETRRLKRSGSVRAGLGVRALGGGYDFGRAGLEQHAAFRFSRNRSVGVRLFAGGIVGSVPLQERIYLSGGLTATPEEPASWAYQGPASGQEHWHYTADVNCRGWAGEYLAGRWGWGANFHLNLIPVVQPFFDIGNVADDPLAPALARPRMNAGVRLKLSWLYADFPLWRWEPGAGGELIFKWMLGLNLAGFADF</sequence>
<comment type="caution">
    <text evidence="2">The sequence shown here is derived from an EMBL/GenBank/DDBJ whole genome shotgun (WGS) entry which is preliminary data.</text>
</comment>
<name>A0A7V0XEI8_UNCW3</name>
<evidence type="ECO:0000256" key="1">
    <source>
        <dbReference type="SAM" id="MobiDB-lite"/>
    </source>
</evidence>
<dbReference type="Gene3D" id="2.40.160.50">
    <property type="entry name" value="membrane protein fhac: a member of the omp85/tpsb transporter family"/>
    <property type="match status" value="1"/>
</dbReference>
<dbReference type="SUPFAM" id="SSF55486">
    <property type="entry name" value="Metalloproteases ('zincins'), catalytic domain"/>
    <property type="match status" value="1"/>
</dbReference>
<dbReference type="Proteomes" id="UP000885672">
    <property type="component" value="Unassembled WGS sequence"/>
</dbReference>
<feature type="region of interest" description="Disordered" evidence="1">
    <location>
        <begin position="241"/>
        <end position="260"/>
    </location>
</feature>
<accession>A0A7V0XEI8</accession>
<dbReference type="Gene3D" id="1.10.390.10">
    <property type="entry name" value="Neutral Protease Domain 2"/>
    <property type="match status" value="1"/>
</dbReference>
<reference evidence="2" key="1">
    <citation type="journal article" date="2020" name="mSystems">
        <title>Genome- and Community-Level Interaction Insights into Carbon Utilization and Element Cycling Functions of Hydrothermarchaeota in Hydrothermal Sediment.</title>
        <authorList>
            <person name="Zhou Z."/>
            <person name="Liu Y."/>
            <person name="Xu W."/>
            <person name="Pan J."/>
            <person name="Luo Z.H."/>
            <person name="Li M."/>
        </authorList>
    </citation>
    <scope>NUCLEOTIDE SEQUENCE [LARGE SCALE GENOMIC DNA]</scope>
    <source>
        <strain evidence="2">SpSt-1182</strain>
    </source>
</reference>
<protein>
    <recommendedName>
        <fullName evidence="3">Peptidase M1 membrane alanine aminopeptidase domain-containing protein</fullName>
    </recommendedName>
</protein>
<feature type="compositionally biased region" description="Low complexity" evidence="1">
    <location>
        <begin position="241"/>
        <end position="252"/>
    </location>
</feature>